<comment type="caution">
    <text evidence="1">The sequence shown here is derived from an EMBL/GenBank/DDBJ whole genome shotgun (WGS) entry which is preliminary data.</text>
</comment>
<sequence>MAAVAPGAEPPQPPGKGGMGPLPPPDKPDAPPLPDDQNPICRICGEGKDISDVNSLGKYKKICRTCRGKGYHTVPKNLTGSMRRKRKETAPPLTPNEAGPKRTVVSKFLPRGKDSQDTPEMAAARAEQDRIRREHWVEPRGGGEPASTPSPEALMARAAGGSVSSPLSSAPPGLLSPQTPRRLAPQPPRLSVPSGTVGEVFTPYEETPSPMSFRRPSLPTLQGRGGDRRSQNTTPTSSRRPSLIKGSVPGPAPDISVDVGPMGHYPSPDGVSFECDVCSMLRHNRRRKDPDDLSLDECYYEDDDGQSGRERELNAARLTDKDPELDNEFDDDWKEEPALNPADWEDLQSFHVALEQEHMQTCTRCNERWFTMKLNSDGVCKGCSTQDSSKKRSSEEPFLYSAANDMDPGAVPSHLPALSPIEEMCIARAHCFVEVRQHRGVQHKYRGHICNFLSNVGKVYDLLPRLPRELDVVVIRPGNHVNVPGIARQFKHEYRVRKGALRVWLDYLVVHHPGYRDVHIDQDRLDAIQDSDDVSNELLDHLVEDENETTLGSDDDGNEDDFGPIPEAAAVPDLSEVDAELAGIRRALDLDLDEVHDIAPVQSSADEEEELAGRHPKPVAHLSPGTIRRS</sequence>
<evidence type="ECO:0000313" key="1">
    <source>
        <dbReference type="EMBL" id="KAB2110926.1"/>
    </source>
</evidence>
<gene>
    <name evidence="1" type="ORF">AG0111_0g1920</name>
</gene>
<accession>A0ACB6G2L1</accession>
<reference evidence="1 2" key="1">
    <citation type="journal article" date="2019" name="bioRxiv">
        <title>Genomics, evolutionary history and diagnostics of the Alternaria alternata species group including apple and Asian pear pathotypes.</title>
        <authorList>
            <person name="Armitage A.D."/>
            <person name="Cockerton H.M."/>
            <person name="Sreenivasaprasad S."/>
            <person name="Woodhall J.W."/>
            <person name="Lane C.R."/>
            <person name="Harrison R.J."/>
            <person name="Clarkson J.P."/>
        </authorList>
    </citation>
    <scope>NUCLEOTIDE SEQUENCE [LARGE SCALE GENOMIC DNA]</scope>
    <source>
        <strain evidence="1 2">FERA 650</strain>
    </source>
</reference>
<dbReference type="Proteomes" id="UP000293547">
    <property type="component" value="Unassembled WGS sequence"/>
</dbReference>
<name>A0ACB6G2L1_9PLEO</name>
<protein>
    <submittedName>
        <fullName evidence="1">Uncharacterized protein</fullName>
    </submittedName>
</protein>
<proteinExistence type="predicted"/>
<dbReference type="EMBL" id="PDWZ02000001">
    <property type="protein sequence ID" value="KAB2110926.1"/>
    <property type="molecule type" value="Genomic_DNA"/>
</dbReference>
<organism evidence="1 2">
    <name type="scientific">Alternaria gaisen</name>
    <dbReference type="NCBI Taxonomy" id="167740"/>
    <lineage>
        <taxon>Eukaryota</taxon>
        <taxon>Fungi</taxon>
        <taxon>Dikarya</taxon>
        <taxon>Ascomycota</taxon>
        <taxon>Pezizomycotina</taxon>
        <taxon>Dothideomycetes</taxon>
        <taxon>Pleosporomycetidae</taxon>
        <taxon>Pleosporales</taxon>
        <taxon>Pleosporineae</taxon>
        <taxon>Pleosporaceae</taxon>
        <taxon>Alternaria</taxon>
        <taxon>Alternaria sect. Alternaria</taxon>
    </lineage>
</organism>
<evidence type="ECO:0000313" key="2">
    <source>
        <dbReference type="Proteomes" id="UP000293547"/>
    </source>
</evidence>
<keyword evidence="2" id="KW-1185">Reference proteome</keyword>